<organism evidence="2 5">
    <name type="scientific">Fervidobacterium pennivorans</name>
    <dbReference type="NCBI Taxonomy" id="93466"/>
    <lineage>
        <taxon>Bacteria</taxon>
        <taxon>Thermotogati</taxon>
        <taxon>Thermotogota</taxon>
        <taxon>Thermotogae</taxon>
        <taxon>Thermotogales</taxon>
        <taxon>Fervidobacteriaceae</taxon>
        <taxon>Fervidobacterium</taxon>
    </lineage>
</organism>
<feature type="domain" description="Radical SAM core" evidence="1">
    <location>
        <begin position="215"/>
        <end position="440"/>
    </location>
</feature>
<sequence length="468" mass="54811">MRRPRSSEAFKEYSHVLKFRNSEKIVRKIEGNLGRVALIFPNSYTIASGSLAWSWVQTLLTERGLNVQRFFYENWFERFYSMEDQIPLDEFPVWLFTLQFENDLLNVADILVKKGIPFSAFERQAYHPIIIFGGPVMLFNHELVDEIADFVFVGDLECCVDEFSEALRLDNKDDIIRHLLNINQIYSRKYGKLKFTNCIGNLSPVPVAHFITPFSPYKNKLLVEIGRGCIRRCAFCVTGYTKKPVKFASLDEVINVFEERKGYEYGLISATITDYPYLEGLLDYLESQNIKFSISSMRADKIDKRLLMLLKNTDHHSFTIAPEGISQKMRDVMIKDLTTEQIIKTLELAREVGFKHVKFYYIIGLEEEDENDYAEFFEFLKTVVDMGYQEVVISVNPLVPKPFTPFADRKMVEKREYDEKTKFIRRNVPKKVRADFESYKLSRIQYELSHLKGPQTVDYLEQIIKIEE</sequence>
<evidence type="ECO:0000259" key="1">
    <source>
        <dbReference type="PROSITE" id="PS51918"/>
    </source>
</evidence>
<dbReference type="Proteomes" id="UP000077096">
    <property type="component" value="Chromosome"/>
</dbReference>
<dbReference type="InterPro" id="IPR023404">
    <property type="entry name" value="rSAM_horseshoe"/>
</dbReference>
<reference evidence="3" key="2">
    <citation type="journal article" date="2020" name="mSystems">
        <title>Genome- and Community-Level Interaction Insights into Carbon Utilization and Element Cycling Functions of Hydrothermarchaeota in Hydrothermal Sediment.</title>
        <authorList>
            <person name="Zhou Z."/>
            <person name="Liu Y."/>
            <person name="Xu W."/>
            <person name="Pan J."/>
            <person name="Luo Z.H."/>
            <person name="Li M."/>
        </authorList>
    </citation>
    <scope>NUCLEOTIDE SEQUENCE [LARGE SCALE GENOMIC DNA]</scope>
    <source>
        <strain evidence="4">SpSt-604</strain>
        <strain evidence="3">SpSt-640</strain>
    </source>
</reference>
<evidence type="ECO:0000313" key="5">
    <source>
        <dbReference type="Proteomes" id="UP000077096"/>
    </source>
</evidence>
<dbReference type="PROSITE" id="PS51918">
    <property type="entry name" value="RADICAL_SAM"/>
    <property type="match status" value="1"/>
</dbReference>
<dbReference type="InterPro" id="IPR007197">
    <property type="entry name" value="rSAM"/>
</dbReference>
<name>A0A172T2Z0_FERPE</name>
<reference evidence="2 5" key="1">
    <citation type="submission" date="2014-08" db="EMBL/GenBank/DDBJ databases">
        <title>Fervidobacterium pennivorans DYC genome.</title>
        <authorList>
            <person name="Wushke S."/>
        </authorList>
    </citation>
    <scope>NUCLEOTIDE SEQUENCE [LARGE SCALE GENOMIC DNA]</scope>
    <source>
        <strain evidence="2 5">DYC</strain>
    </source>
</reference>
<dbReference type="InterPro" id="IPR058240">
    <property type="entry name" value="rSAM_sf"/>
</dbReference>
<dbReference type="AlphaFoldDB" id="A0A172T2Z0"/>
<accession>A0A172T2Z0</accession>
<dbReference type="KEGG" id="fng:JM64_04570"/>
<dbReference type="CDD" id="cd01335">
    <property type="entry name" value="Radical_SAM"/>
    <property type="match status" value="1"/>
</dbReference>
<dbReference type="EMBL" id="DSZT01000072">
    <property type="protein sequence ID" value="HGU41765.1"/>
    <property type="molecule type" value="Genomic_DNA"/>
</dbReference>
<dbReference type="GO" id="GO:0051536">
    <property type="term" value="F:iron-sulfur cluster binding"/>
    <property type="evidence" value="ECO:0007669"/>
    <property type="project" value="InterPro"/>
</dbReference>
<dbReference type="PANTHER" id="PTHR42731:SF5">
    <property type="entry name" value="RADICAL SAM DOMAIN PROTEIN"/>
    <property type="match status" value="1"/>
</dbReference>
<dbReference type="SMART" id="SM00729">
    <property type="entry name" value="Elp3"/>
    <property type="match status" value="1"/>
</dbReference>
<dbReference type="EMBL" id="CP011393">
    <property type="protein sequence ID" value="ANE41334.1"/>
    <property type="molecule type" value="Genomic_DNA"/>
</dbReference>
<dbReference type="Pfam" id="PF19864">
    <property type="entry name" value="Radical_SAM_N2"/>
    <property type="match status" value="1"/>
</dbReference>
<dbReference type="OrthoDB" id="9806827at2"/>
<dbReference type="SFLD" id="SFLDG01082">
    <property type="entry name" value="B12-binding_domain_containing"/>
    <property type="match status" value="1"/>
</dbReference>
<dbReference type="SUPFAM" id="SSF102114">
    <property type="entry name" value="Radical SAM enzymes"/>
    <property type="match status" value="1"/>
</dbReference>
<dbReference type="SFLD" id="SFLDS00029">
    <property type="entry name" value="Radical_SAM"/>
    <property type="match status" value="1"/>
</dbReference>
<dbReference type="InterPro" id="IPR045784">
    <property type="entry name" value="Radical_SAM_N2"/>
</dbReference>
<proteinExistence type="predicted"/>
<protein>
    <submittedName>
        <fullName evidence="2">Radical SAM protein</fullName>
    </submittedName>
</protein>
<dbReference type="PATRIC" id="fig|93466.3.peg.975"/>
<dbReference type="EMBL" id="DTBH01000146">
    <property type="protein sequence ID" value="HGQ77601.1"/>
    <property type="molecule type" value="Genomic_DNA"/>
</dbReference>
<gene>
    <name evidence="4" type="ORF">ENT72_02420</name>
    <name evidence="3" type="ORF">ENU12_06835</name>
    <name evidence="2" type="ORF">JM64_04570</name>
</gene>
<dbReference type="GO" id="GO:0003824">
    <property type="term" value="F:catalytic activity"/>
    <property type="evidence" value="ECO:0007669"/>
    <property type="project" value="InterPro"/>
</dbReference>
<evidence type="ECO:0000313" key="2">
    <source>
        <dbReference type="EMBL" id="ANE41334.1"/>
    </source>
</evidence>
<evidence type="ECO:0000313" key="3">
    <source>
        <dbReference type="EMBL" id="HGQ77601.1"/>
    </source>
</evidence>
<dbReference type="Pfam" id="PF04055">
    <property type="entry name" value="Radical_SAM"/>
    <property type="match status" value="1"/>
</dbReference>
<dbReference type="PANTHER" id="PTHR42731">
    <property type="entry name" value="SLL1084 PROTEIN"/>
    <property type="match status" value="1"/>
</dbReference>
<dbReference type="Gene3D" id="3.80.30.20">
    <property type="entry name" value="tm_1862 like domain"/>
    <property type="match status" value="1"/>
</dbReference>
<dbReference type="InterPro" id="IPR006638">
    <property type="entry name" value="Elp3/MiaA/NifB-like_rSAM"/>
</dbReference>
<evidence type="ECO:0000313" key="4">
    <source>
        <dbReference type="EMBL" id="HGU41765.1"/>
    </source>
</evidence>